<feature type="transmembrane region" description="Helical" evidence="6">
    <location>
        <begin position="129"/>
        <end position="148"/>
    </location>
</feature>
<dbReference type="RefSeq" id="WP_377733568.1">
    <property type="nucleotide sequence ID" value="NZ_JBHSRI010000009.1"/>
</dbReference>
<feature type="transmembrane region" description="Helical" evidence="6">
    <location>
        <begin position="241"/>
        <end position="260"/>
    </location>
</feature>
<feature type="transmembrane region" description="Helical" evidence="6">
    <location>
        <begin position="308"/>
        <end position="328"/>
    </location>
</feature>
<keyword evidence="2" id="KW-0813">Transport</keyword>
<reference evidence="8" key="1">
    <citation type="journal article" date="2019" name="Int. J. Syst. Evol. Microbiol.">
        <title>The Global Catalogue of Microorganisms (GCM) 10K type strain sequencing project: providing services to taxonomists for standard genome sequencing and annotation.</title>
        <authorList>
            <consortium name="The Broad Institute Genomics Platform"/>
            <consortium name="The Broad Institute Genome Sequencing Center for Infectious Disease"/>
            <person name="Wu L."/>
            <person name="Ma J."/>
        </authorList>
    </citation>
    <scope>NUCLEOTIDE SEQUENCE [LARGE SCALE GENOMIC DNA]</scope>
    <source>
        <strain evidence="8">CCUG 54527</strain>
    </source>
</reference>
<keyword evidence="3 6" id="KW-0812">Transmembrane</keyword>
<dbReference type="PANTHER" id="PTHR42865">
    <property type="entry name" value="PROTON/GLUTAMATE-ASPARTATE SYMPORTER"/>
    <property type="match status" value="1"/>
</dbReference>
<feature type="transmembrane region" description="Helical" evidence="6">
    <location>
        <begin position="168"/>
        <end position="185"/>
    </location>
</feature>
<feature type="transmembrane region" description="Helical" evidence="6">
    <location>
        <begin position="280"/>
        <end position="301"/>
    </location>
</feature>
<feature type="transmembrane region" description="Helical" evidence="6">
    <location>
        <begin position="12"/>
        <end position="34"/>
    </location>
</feature>
<keyword evidence="8" id="KW-1185">Reference proteome</keyword>
<sequence>MKKIKIGLLARIALAIALGVLVGSFAPEAVVRVMATFNGLFGNFLGFVVPLIIIAFIAPGIAQLGTGSGKLLGLATFFAYTSTIIAGFMALIVAKNVLPRFISSSSGESFENPEEFLATSFFKVDMPPAVGIMTALLLAFIFGIGMAATKSDILKKGFDEFNVIIEKVIANVIIPLLPVHIFGIFMNMTFGGQVAKILSVFAIVFVLIIILHFVMLVMQYSVAGALNNKNPLKLMKIMSPAYFTALGTQSSAATIPVTLAQSRKTGASSKVTDFTIPLFATIHLSGSTITLVTCAIGVMLLNGQAIEFNAIMPFIFMLGITMIAAPGVPGGAVMAAIGLLSSMLGFNETMVALMIALYLAQDSFGTATNVTGDGALALIVNRFSRDKEGKPDVVKS</sequence>
<dbReference type="PANTHER" id="PTHR42865:SF8">
    <property type="entry name" value="SERINE_THREONINE TRANSPORTER SSTT"/>
    <property type="match status" value="1"/>
</dbReference>
<dbReference type="Pfam" id="PF00375">
    <property type="entry name" value="SDF"/>
    <property type="match status" value="1"/>
</dbReference>
<dbReference type="Gene3D" id="1.10.3860.10">
    <property type="entry name" value="Sodium:dicarboxylate symporter"/>
    <property type="match status" value="1"/>
</dbReference>
<protein>
    <submittedName>
        <fullName evidence="7">Dicarboxylate/amino acid:cation symporter</fullName>
    </submittedName>
</protein>
<evidence type="ECO:0000256" key="2">
    <source>
        <dbReference type="ARBA" id="ARBA00022448"/>
    </source>
</evidence>
<dbReference type="PRINTS" id="PR00173">
    <property type="entry name" value="EDTRNSPORT"/>
</dbReference>
<feature type="transmembrane region" description="Helical" evidence="6">
    <location>
        <begin position="334"/>
        <end position="359"/>
    </location>
</feature>
<evidence type="ECO:0000256" key="4">
    <source>
        <dbReference type="ARBA" id="ARBA00022989"/>
    </source>
</evidence>
<comment type="subcellular location">
    <subcellularLocation>
        <location evidence="1">Membrane</location>
        <topology evidence="1">Multi-pass membrane protein</topology>
    </subcellularLocation>
</comment>
<evidence type="ECO:0000256" key="6">
    <source>
        <dbReference type="SAM" id="Phobius"/>
    </source>
</evidence>
<dbReference type="InterPro" id="IPR001991">
    <property type="entry name" value="Na-dicarboxylate_symporter"/>
</dbReference>
<evidence type="ECO:0000313" key="7">
    <source>
        <dbReference type="EMBL" id="MFC6039472.1"/>
    </source>
</evidence>
<feature type="transmembrane region" description="Helical" evidence="6">
    <location>
        <begin position="197"/>
        <end position="220"/>
    </location>
</feature>
<feature type="transmembrane region" description="Helical" evidence="6">
    <location>
        <begin position="71"/>
        <end position="94"/>
    </location>
</feature>
<keyword evidence="4 6" id="KW-1133">Transmembrane helix</keyword>
<dbReference type="Proteomes" id="UP001596170">
    <property type="component" value="Unassembled WGS sequence"/>
</dbReference>
<dbReference type="SUPFAM" id="SSF118215">
    <property type="entry name" value="Proton glutamate symport protein"/>
    <property type="match status" value="1"/>
</dbReference>
<organism evidence="7 8">
    <name type="scientific">Paenisporosarcina macmurdoensis</name>
    <dbReference type="NCBI Taxonomy" id="212659"/>
    <lineage>
        <taxon>Bacteria</taxon>
        <taxon>Bacillati</taxon>
        <taxon>Bacillota</taxon>
        <taxon>Bacilli</taxon>
        <taxon>Bacillales</taxon>
        <taxon>Caryophanaceae</taxon>
        <taxon>Paenisporosarcina</taxon>
    </lineage>
</organism>
<feature type="transmembrane region" description="Helical" evidence="6">
    <location>
        <begin position="40"/>
        <end position="59"/>
    </location>
</feature>
<accession>A0ABW1L956</accession>
<evidence type="ECO:0000313" key="8">
    <source>
        <dbReference type="Proteomes" id="UP001596170"/>
    </source>
</evidence>
<comment type="caution">
    <text evidence="7">The sequence shown here is derived from an EMBL/GenBank/DDBJ whole genome shotgun (WGS) entry which is preliminary data.</text>
</comment>
<evidence type="ECO:0000256" key="5">
    <source>
        <dbReference type="ARBA" id="ARBA00023136"/>
    </source>
</evidence>
<evidence type="ECO:0000256" key="3">
    <source>
        <dbReference type="ARBA" id="ARBA00022692"/>
    </source>
</evidence>
<dbReference type="EMBL" id="JBHSRI010000009">
    <property type="protein sequence ID" value="MFC6039472.1"/>
    <property type="molecule type" value="Genomic_DNA"/>
</dbReference>
<evidence type="ECO:0000256" key="1">
    <source>
        <dbReference type="ARBA" id="ARBA00004141"/>
    </source>
</evidence>
<name>A0ABW1L956_9BACL</name>
<dbReference type="InterPro" id="IPR036458">
    <property type="entry name" value="Na:dicarbo_symporter_sf"/>
</dbReference>
<proteinExistence type="predicted"/>
<gene>
    <name evidence="7" type="ORF">ACFPYN_08555</name>
</gene>
<keyword evidence="5 6" id="KW-0472">Membrane</keyword>